<dbReference type="PIRSF" id="PIRSF005572">
    <property type="entry name" value="NifS"/>
    <property type="match status" value="1"/>
</dbReference>
<dbReference type="Proteomes" id="UP000013057">
    <property type="component" value="Unassembled WGS sequence"/>
</dbReference>
<evidence type="ECO:0000256" key="7">
    <source>
        <dbReference type="RuleBase" id="RU004504"/>
    </source>
</evidence>
<keyword evidence="6" id="KW-0411">Iron-sulfur</keyword>
<protein>
    <submittedName>
        <fullName evidence="10">Cysteine desulfurase</fullName>
    </submittedName>
</protein>
<evidence type="ECO:0000256" key="6">
    <source>
        <dbReference type="ARBA" id="ARBA00023014"/>
    </source>
</evidence>
<dbReference type="Pfam" id="PF00266">
    <property type="entry name" value="Aminotran_5"/>
    <property type="match status" value="1"/>
</dbReference>
<dbReference type="GO" id="GO:0046872">
    <property type="term" value="F:metal ion binding"/>
    <property type="evidence" value="ECO:0007669"/>
    <property type="project" value="UniProtKB-KW"/>
</dbReference>
<dbReference type="InterPro" id="IPR016454">
    <property type="entry name" value="Cysteine_dSase"/>
</dbReference>
<dbReference type="GO" id="GO:0031071">
    <property type="term" value="F:cysteine desulfurase activity"/>
    <property type="evidence" value="ECO:0007669"/>
    <property type="project" value="UniProtKB-ARBA"/>
</dbReference>
<keyword evidence="5" id="KW-0408">Iron</keyword>
<keyword evidence="3" id="KW-0479">Metal-binding</keyword>
<dbReference type="InterPro" id="IPR000192">
    <property type="entry name" value="Aminotrans_V_dom"/>
</dbReference>
<feature type="domain" description="Aminotransferase class V" evidence="9">
    <location>
        <begin position="7"/>
        <end position="366"/>
    </location>
</feature>
<comment type="cofactor">
    <cofactor evidence="1 7">
        <name>pyridoxal 5'-phosphate</name>
        <dbReference type="ChEBI" id="CHEBI:597326"/>
    </cofactor>
</comment>
<dbReference type="Gene3D" id="3.40.640.10">
    <property type="entry name" value="Type I PLP-dependent aspartate aminotransferase-like (Major domain)"/>
    <property type="match status" value="1"/>
</dbReference>
<dbReference type="InterPro" id="IPR015422">
    <property type="entry name" value="PyrdxlP-dep_Trfase_small"/>
</dbReference>
<sequence length="388" mass="43345">MEVWAMIYLDNSATTKPFPEVLQSFLKVASDYFGNPSSLHGLGMQAERLLTQAREQIARLLEVKPNEVIFTSGGTEGNNLAIKGVAWQHQHRGRHIITTAIEHPSVTEACRQLEQLGFQVTYVPVDECGIVSPTHIEQALRDDTILVSVMHVNNEVGSIQPIEQIGAMLKKYPKVLFHVDGVQGAAKVPLHLKRANVDLYTISAHKFHGLKGAGVLYVREGVRLSPLLSGGAQEMQLRSGTENVAAIVAMAKALRLSVEKYHEAYDRLEKMKRALIERLQTIEGIRVHTPFEQSAPHIIHFSLEGIKSETFVHELEKQHIYVSTTSACSSRKKAPSKTLLAMGIEKTRAERSIRISLSYEQQMEHVPIIIEAIEQAYERLKIVVRGTK</sequence>
<dbReference type="EMBL" id="BARH01000010">
    <property type="protein sequence ID" value="GAC90993.1"/>
    <property type="molecule type" value="Genomic_DNA"/>
</dbReference>
<evidence type="ECO:0000256" key="3">
    <source>
        <dbReference type="ARBA" id="ARBA00022723"/>
    </source>
</evidence>
<dbReference type="GO" id="GO:0051536">
    <property type="term" value="F:iron-sulfur cluster binding"/>
    <property type="evidence" value="ECO:0007669"/>
    <property type="project" value="UniProtKB-KW"/>
</dbReference>
<evidence type="ECO:0000313" key="10">
    <source>
        <dbReference type="EMBL" id="GAC90993.1"/>
    </source>
</evidence>
<name>R4G0G8_9BACL</name>
<dbReference type="AlphaFoldDB" id="R4G0G8"/>
<dbReference type="Gene3D" id="1.10.260.50">
    <property type="match status" value="1"/>
</dbReference>
<evidence type="ECO:0000256" key="1">
    <source>
        <dbReference type="ARBA" id="ARBA00001933"/>
    </source>
</evidence>
<dbReference type="InterPro" id="IPR020578">
    <property type="entry name" value="Aminotrans_V_PyrdxlP_BS"/>
</dbReference>
<evidence type="ECO:0000256" key="5">
    <source>
        <dbReference type="ARBA" id="ARBA00023004"/>
    </source>
</evidence>
<evidence type="ECO:0000256" key="2">
    <source>
        <dbReference type="ARBA" id="ARBA00006490"/>
    </source>
</evidence>
<evidence type="ECO:0000259" key="9">
    <source>
        <dbReference type="Pfam" id="PF00266"/>
    </source>
</evidence>
<keyword evidence="4" id="KW-0663">Pyridoxal phosphate</keyword>
<accession>R4G0G8</accession>
<feature type="coiled-coil region" evidence="8">
    <location>
        <begin position="251"/>
        <end position="285"/>
    </location>
</feature>
<evidence type="ECO:0000256" key="8">
    <source>
        <dbReference type="SAM" id="Coils"/>
    </source>
</evidence>
<dbReference type="FunFam" id="3.40.640.10:FF:000084">
    <property type="entry name" value="IscS-like cysteine desulfurase"/>
    <property type="match status" value="1"/>
</dbReference>
<dbReference type="Gene3D" id="3.90.1150.10">
    <property type="entry name" value="Aspartate Aminotransferase, domain 1"/>
    <property type="match status" value="1"/>
</dbReference>
<proteinExistence type="inferred from homology"/>
<reference evidence="11" key="1">
    <citation type="journal article" date="2013" name="Genome">
        <title>Draft Genome Sequence of a Thermophilic Member of the Bacillaceae, Anoxybacillus flavithermus Strain Kn10, Isolated from the Kan-nawa Hot Spring in Japan.</title>
        <authorList>
            <person name="Matsutani M."/>
            <person name="Shirakihara Y."/>
            <person name="Imada K."/>
            <person name="Yakushi T."/>
            <person name="Matsushita K."/>
        </authorList>
    </citation>
    <scope>NUCLEOTIDE SEQUENCE [LARGE SCALE GENOMIC DNA]</scope>
    <source>
        <strain evidence="11">NBRC 109594</strain>
    </source>
</reference>
<dbReference type="PANTHER" id="PTHR11601:SF50">
    <property type="entry name" value="CYSTEINE DESULFURASE ISCS 2-RELATED"/>
    <property type="match status" value="1"/>
</dbReference>
<comment type="similarity">
    <text evidence="2">Belongs to the class-V pyridoxal-phosphate-dependent aminotransferase family. NifS/IscS subfamily.</text>
</comment>
<comment type="caution">
    <text evidence="10">The sequence shown here is derived from an EMBL/GenBank/DDBJ whole genome shotgun (WGS) entry which is preliminary data.</text>
</comment>
<evidence type="ECO:0000313" key="11">
    <source>
        <dbReference type="Proteomes" id="UP000013057"/>
    </source>
</evidence>
<organism evidence="10 11">
    <name type="scientific">Anoxybacillus flavithermus NBRC 109594</name>
    <dbReference type="NCBI Taxonomy" id="1315967"/>
    <lineage>
        <taxon>Bacteria</taxon>
        <taxon>Bacillati</taxon>
        <taxon>Bacillota</taxon>
        <taxon>Bacilli</taxon>
        <taxon>Bacillales</taxon>
        <taxon>Anoxybacillaceae</taxon>
        <taxon>Anoxybacillus</taxon>
    </lineage>
</organism>
<dbReference type="NCBIfam" id="NF002806">
    <property type="entry name" value="PRK02948.1"/>
    <property type="match status" value="1"/>
</dbReference>
<dbReference type="PANTHER" id="PTHR11601">
    <property type="entry name" value="CYSTEINE DESULFURYLASE FAMILY MEMBER"/>
    <property type="match status" value="1"/>
</dbReference>
<evidence type="ECO:0000256" key="4">
    <source>
        <dbReference type="ARBA" id="ARBA00022898"/>
    </source>
</evidence>
<dbReference type="InterPro" id="IPR015424">
    <property type="entry name" value="PyrdxlP-dep_Trfase"/>
</dbReference>
<dbReference type="SUPFAM" id="SSF53383">
    <property type="entry name" value="PLP-dependent transferases"/>
    <property type="match status" value="1"/>
</dbReference>
<gene>
    <name evidence="10" type="ORF">KN10_1429</name>
</gene>
<dbReference type="InterPro" id="IPR015421">
    <property type="entry name" value="PyrdxlP-dep_Trfase_major"/>
</dbReference>
<dbReference type="PROSITE" id="PS00595">
    <property type="entry name" value="AA_TRANSFER_CLASS_5"/>
    <property type="match status" value="1"/>
</dbReference>
<keyword evidence="8" id="KW-0175">Coiled coil</keyword>